<keyword evidence="7 22" id="KW-0732">Signal</keyword>
<evidence type="ECO:0000259" key="25">
    <source>
        <dbReference type="PROSITE" id="PS50853"/>
    </source>
</evidence>
<dbReference type="FunFam" id="3.30.200.20:FF:000001">
    <property type="entry name" value="Ephrin type-A receptor 5"/>
    <property type="match status" value="1"/>
</dbReference>
<dbReference type="SMART" id="SM00219">
    <property type="entry name" value="TyrKc"/>
    <property type="match status" value="1"/>
</dbReference>
<dbReference type="InterPro" id="IPR000719">
    <property type="entry name" value="Prot_kinase_dom"/>
</dbReference>
<dbReference type="InterPro" id="IPR009030">
    <property type="entry name" value="Growth_fac_rcpt_cys_sf"/>
</dbReference>
<dbReference type="Gene3D" id="1.10.150.50">
    <property type="entry name" value="Transcription Factor, Ets-1"/>
    <property type="match status" value="1"/>
</dbReference>
<dbReference type="InterPro" id="IPR003961">
    <property type="entry name" value="FN3_dom"/>
</dbReference>
<evidence type="ECO:0000256" key="10">
    <source>
        <dbReference type="ARBA" id="ARBA00022777"/>
    </source>
</evidence>
<dbReference type="CDD" id="cd10473">
    <property type="entry name" value="EphR_LBD_A"/>
    <property type="match status" value="1"/>
</dbReference>
<evidence type="ECO:0000256" key="22">
    <source>
        <dbReference type="SAM" id="SignalP"/>
    </source>
</evidence>
<evidence type="ECO:0000256" key="12">
    <source>
        <dbReference type="ARBA" id="ARBA00022989"/>
    </source>
</evidence>
<dbReference type="Gene3D" id="1.10.510.10">
    <property type="entry name" value="Transferase(Phosphotransferase) domain 1"/>
    <property type="match status" value="1"/>
</dbReference>
<evidence type="ECO:0000256" key="15">
    <source>
        <dbReference type="ARBA" id="ARBA00023170"/>
    </source>
</evidence>
<dbReference type="InterPro" id="IPR017441">
    <property type="entry name" value="Protein_kinase_ATP_BS"/>
</dbReference>
<feature type="disulfide bond" evidence="20">
    <location>
        <begin position="77"/>
        <end position="195"/>
    </location>
</feature>
<dbReference type="FunFam" id="2.60.40.1770:FF:000001">
    <property type="entry name" value="Ephrin type-A receptor 5"/>
    <property type="match status" value="1"/>
</dbReference>
<dbReference type="GO" id="GO:0030425">
    <property type="term" value="C:dendrite"/>
    <property type="evidence" value="ECO:0007669"/>
    <property type="project" value="TreeGrafter"/>
</dbReference>
<dbReference type="InterPro" id="IPR001245">
    <property type="entry name" value="Ser-Thr/Tyr_kinase_cat_dom"/>
</dbReference>
<comment type="subcellular location">
    <subcellularLocation>
        <location evidence="1">Cell membrane</location>
        <topology evidence="1">Single-pass type I membrane protein</topology>
    </subcellularLocation>
</comment>
<dbReference type="InterPro" id="IPR013761">
    <property type="entry name" value="SAM/pointed_sf"/>
</dbReference>
<dbReference type="PROSITE" id="PS00109">
    <property type="entry name" value="PROTEIN_KINASE_TYR"/>
    <property type="match status" value="1"/>
</dbReference>
<dbReference type="Proteomes" id="UP000646548">
    <property type="component" value="Unassembled WGS sequence"/>
</dbReference>
<dbReference type="PRINTS" id="PR00109">
    <property type="entry name" value="TYRKINASE"/>
</dbReference>
<dbReference type="SMART" id="SM00060">
    <property type="entry name" value="FN3"/>
    <property type="match status" value="2"/>
</dbReference>
<keyword evidence="9 19" id="KW-0547">Nucleotide-binding</keyword>
<dbReference type="GO" id="GO:0005005">
    <property type="term" value="F:transmembrane-ephrin receptor activity"/>
    <property type="evidence" value="ECO:0007669"/>
    <property type="project" value="TreeGrafter"/>
</dbReference>
<accession>A0A834CGW2</accession>
<proteinExistence type="predicted"/>
<dbReference type="InterPro" id="IPR050449">
    <property type="entry name" value="Ephrin_rcpt_TKs"/>
</dbReference>
<feature type="domain" description="Eph LBD" evidence="26">
    <location>
        <begin position="35"/>
        <end position="213"/>
    </location>
</feature>
<dbReference type="InterPro" id="IPR016257">
    <property type="entry name" value="Tyr_kinase_ephrin_rcpt"/>
</dbReference>
<keyword evidence="8" id="KW-0677">Repeat</keyword>
<name>A0A834CGW2_ORYME</name>
<evidence type="ECO:0000256" key="9">
    <source>
        <dbReference type="ARBA" id="ARBA00022741"/>
    </source>
</evidence>
<keyword evidence="11 19" id="KW-0067">ATP-binding</keyword>
<feature type="chain" id="PRO_5032368512" description="receptor protein-tyrosine kinase" evidence="22">
    <location>
        <begin position="28"/>
        <end position="1007"/>
    </location>
</feature>
<evidence type="ECO:0000256" key="20">
    <source>
        <dbReference type="PIRSR" id="PIRSR000666-3"/>
    </source>
</evidence>
<dbReference type="PANTHER" id="PTHR46877">
    <property type="entry name" value="EPH RECEPTOR A5"/>
    <property type="match status" value="1"/>
</dbReference>
<dbReference type="PRINTS" id="PR00014">
    <property type="entry name" value="FNTYPEIII"/>
</dbReference>
<evidence type="ECO:0000256" key="18">
    <source>
        <dbReference type="PIRSR" id="PIRSR000666-1"/>
    </source>
</evidence>
<dbReference type="FunFam" id="2.60.40.10:FF:000059">
    <property type="entry name" value="Ephrin type-A receptor 6"/>
    <property type="match status" value="1"/>
</dbReference>
<dbReference type="PROSITE" id="PS50011">
    <property type="entry name" value="PROTEIN_KINASE_DOM"/>
    <property type="match status" value="1"/>
</dbReference>
<evidence type="ECO:0000256" key="11">
    <source>
        <dbReference type="ARBA" id="ARBA00022840"/>
    </source>
</evidence>
<dbReference type="Gene3D" id="2.60.40.1770">
    <property type="entry name" value="ephrin a2 ectodomain"/>
    <property type="match status" value="1"/>
</dbReference>
<keyword evidence="6" id="KW-0812">Transmembrane</keyword>
<evidence type="ECO:0000256" key="5">
    <source>
        <dbReference type="ARBA" id="ARBA00022679"/>
    </source>
</evidence>
<dbReference type="PROSITE" id="PS51550">
    <property type="entry name" value="EPH_LBD"/>
    <property type="match status" value="1"/>
</dbReference>
<dbReference type="InterPro" id="IPR001660">
    <property type="entry name" value="SAM"/>
</dbReference>
<feature type="signal peptide" evidence="22">
    <location>
        <begin position="1"/>
        <end position="27"/>
    </location>
</feature>
<dbReference type="PANTHER" id="PTHR46877:SF8">
    <property type="entry name" value="RECEPTOR PROTEIN-TYROSINE KINASE"/>
    <property type="match status" value="1"/>
</dbReference>
<evidence type="ECO:0000259" key="26">
    <source>
        <dbReference type="PROSITE" id="PS51550"/>
    </source>
</evidence>
<dbReference type="Gene3D" id="3.30.200.20">
    <property type="entry name" value="Phosphorylase Kinase, domain 1"/>
    <property type="match status" value="1"/>
</dbReference>
<evidence type="ECO:0000256" key="16">
    <source>
        <dbReference type="ARBA" id="ARBA00023180"/>
    </source>
</evidence>
<evidence type="ECO:0000256" key="19">
    <source>
        <dbReference type="PIRSR" id="PIRSR000666-2"/>
    </source>
</evidence>
<comment type="catalytic activity">
    <reaction evidence="17">
        <text>L-tyrosyl-[protein] + ATP = O-phospho-L-tyrosyl-[protein] + ADP + H(+)</text>
        <dbReference type="Rhea" id="RHEA:10596"/>
        <dbReference type="Rhea" id="RHEA-COMP:10136"/>
        <dbReference type="Rhea" id="RHEA-COMP:20101"/>
        <dbReference type="ChEBI" id="CHEBI:15378"/>
        <dbReference type="ChEBI" id="CHEBI:30616"/>
        <dbReference type="ChEBI" id="CHEBI:46858"/>
        <dbReference type="ChEBI" id="CHEBI:61978"/>
        <dbReference type="ChEBI" id="CHEBI:456216"/>
        <dbReference type="EC" id="2.7.10.1"/>
    </reaction>
</comment>
<reference evidence="27" key="1">
    <citation type="journal article" name="BMC Genomics">
        <title>Long-read sequencing and de novo genome assembly of marine medaka (Oryzias melastigma).</title>
        <authorList>
            <person name="Liang P."/>
            <person name="Saqib H.S.A."/>
            <person name="Ni X."/>
            <person name="Shen Y."/>
        </authorList>
    </citation>
    <scope>NUCLEOTIDE SEQUENCE</scope>
    <source>
        <strain evidence="27">Bigg-433</strain>
    </source>
</reference>
<evidence type="ECO:0000313" key="28">
    <source>
        <dbReference type="Proteomes" id="UP000646548"/>
    </source>
</evidence>
<dbReference type="PROSITE" id="PS50853">
    <property type="entry name" value="FN3"/>
    <property type="match status" value="2"/>
</dbReference>
<feature type="active site" description="Proton acceptor" evidence="18">
    <location>
        <position position="777"/>
    </location>
</feature>
<keyword evidence="16" id="KW-0325">Glycoprotein</keyword>
<dbReference type="EC" id="2.7.10.1" evidence="2"/>
<dbReference type="InterPro" id="IPR001426">
    <property type="entry name" value="Tyr_kinase_rcpt_V_CS"/>
</dbReference>
<feature type="binding site" evidence="19">
    <location>
        <begin position="658"/>
        <end position="666"/>
    </location>
    <ligand>
        <name>ATP</name>
        <dbReference type="ChEBI" id="CHEBI:30616"/>
    </ligand>
</feature>
<dbReference type="Pfam" id="PF07714">
    <property type="entry name" value="PK_Tyr_Ser-Thr"/>
    <property type="match status" value="1"/>
</dbReference>
<keyword evidence="13" id="KW-0472">Membrane</keyword>
<sequence>MAPQRVPWIYPSLPLVLLLHALSPSGALRNYPENEVTLLDSMSALADLGWEAYPSEGWEEISVMDERNTPMRTYQVCNVMEANQNNWLRTRHISREGAQRIYIEIKFTLRDCNSLPGVPGTCKETFNMFYYESNNANLWFIKESQYVKIDTIAADESFTQVDVGDRVMKLNTEVRDISNLSKKGFYLAFQDLGACIALVSVRVFYKKCPLTVLNLAQFPDTITGGDTALVEVHGACVNASEEFEPPKMYCSADGGWLVPIGRCVCKPGFEENKDVCQPCRPGTYKASATDAFCTKCPPHSSSPQEQADECICEKGFYRAESDPRSMACTRPPSAPENPISTANETCVTLEWSSPRDTGGRGDITYSIQCKKCFGEAKKCTPCGSSVHFVPRQFGLSSNTVLITDLQPDSNYSFIIESQNGVSDLSPVPRGTVVINVTTSQTVSVVLKERRSKDSVTLAWQGPERPNGAIVEYEVIYYEKNQREQNYTVLKTRSNMMTVDGLKPGTTYVFRVRARTDGGYGSYGGEIELETSHEDVLAIGDPNQSTILVVSITGGIVVFVFLVTCFVVSSSLGVRPPITVDVSLPLLAPSLHLIAFRHCGYIKAKQDPDEEKMQFQHGRVKLPGSRTYIHPHTYEDPNQAVRDFAKEIDASNIRIERVIGGGEFGEVCSGRLRVQGKREIYVAIKSLKAGYSDKQRRDFLSEASIMGQFDHPNIIRLEGVVTKCKPVMIITEFMENGSLDTFLKKHDGQFTVIQLVGMLRGIASGMKYLSDMSYVHRDLAARNILVNSNLVCKVSDFGLSRVLEDDPEAAYTTRGGKIPIRWTAPEAIAYRKFTSASDVWSYGIVMWEVVSYGERPYWEMSNQDVIKAIDEGYRLPAPMDCPVVLHQLMLDCWEKSRSDRPKFGQIVTILDKLIRNPASLRELAKSLVCSEDPSSPEFSVSTVDEWLDAIKMGQYKENFSSSGYVSLDSILYISVSELVKMGVTLAGHQKKILSSVQSLQTQGTHIQV</sequence>
<gene>
    <name evidence="27" type="ORF">FQA47_013929</name>
</gene>
<dbReference type="PROSITE" id="PS00791">
    <property type="entry name" value="RECEPTOR_TYR_KIN_V_2"/>
    <property type="match status" value="1"/>
</dbReference>
<evidence type="ECO:0000313" key="27">
    <source>
        <dbReference type="EMBL" id="KAF6727629.1"/>
    </source>
</evidence>
<dbReference type="Gene3D" id="2.10.50.10">
    <property type="entry name" value="Tumor Necrosis Factor Receptor, subunit A, domain 2"/>
    <property type="match status" value="1"/>
</dbReference>
<dbReference type="PROSITE" id="PS00107">
    <property type="entry name" value="PROTEIN_KINASE_ATP"/>
    <property type="match status" value="1"/>
</dbReference>
<dbReference type="SUPFAM" id="SSF57184">
    <property type="entry name" value="Growth factor receptor domain"/>
    <property type="match status" value="1"/>
</dbReference>
<dbReference type="SUPFAM" id="SSF56112">
    <property type="entry name" value="Protein kinase-like (PK-like)"/>
    <property type="match status" value="1"/>
</dbReference>
<comment type="caution">
    <text evidence="27">The sequence shown here is derived from an EMBL/GenBank/DDBJ whole genome shotgun (WGS) entry which is preliminary data.</text>
</comment>
<dbReference type="Gene3D" id="2.60.40.10">
    <property type="entry name" value="Immunoglobulins"/>
    <property type="match status" value="2"/>
</dbReference>
<dbReference type="InterPro" id="IPR020635">
    <property type="entry name" value="Tyr_kinase_cat_dom"/>
</dbReference>
<dbReference type="SMART" id="SM00615">
    <property type="entry name" value="EPH_lbd"/>
    <property type="match status" value="1"/>
</dbReference>
<organism evidence="27 28">
    <name type="scientific">Oryzias melastigma</name>
    <name type="common">Marine medaka</name>
    <dbReference type="NCBI Taxonomy" id="30732"/>
    <lineage>
        <taxon>Eukaryota</taxon>
        <taxon>Metazoa</taxon>
        <taxon>Chordata</taxon>
        <taxon>Craniata</taxon>
        <taxon>Vertebrata</taxon>
        <taxon>Euteleostomi</taxon>
        <taxon>Actinopterygii</taxon>
        <taxon>Neopterygii</taxon>
        <taxon>Teleostei</taxon>
        <taxon>Neoteleostei</taxon>
        <taxon>Acanthomorphata</taxon>
        <taxon>Ovalentaria</taxon>
        <taxon>Atherinomorphae</taxon>
        <taxon>Beloniformes</taxon>
        <taxon>Adrianichthyidae</taxon>
        <taxon>Oryziinae</taxon>
        <taxon>Oryzias</taxon>
    </lineage>
</organism>
<evidence type="ECO:0000259" key="23">
    <source>
        <dbReference type="PROSITE" id="PS50011"/>
    </source>
</evidence>
<feature type="disulfide bond" evidence="20">
    <location>
        <begin position="112"/>
        <end position="122"/>
    </location>
</feature>
<feature type="binding site" evidence="19 21">
    <location>
        <position position="684"/>
    </location>
    <ligand>
        <name>ATP</name>
        <dbReference type="ChEBI" id="CHEBI:30616"/>
    </ligand>
</feature>
<keyword evidence="4" id="KW-0597">Phosphoprotein</keyword>
<dbReference type="CDD" id="cd05066">
    <property type="entry name" value="PTKc_EphR_A"/>
    <property type="match status" value="1"/>
</dbReference>
<dbReference type="Gene3D" id="2.60.120.260">
    <property type="entry name" value="Galactose-binding domain-like"/>
    <property type="match status" value="1"/>
</dbReference>
<dbReference type="AlphaFoldDB" id="A0A834CGW2"/>
<dbReference type="GO" id="GO:0007411">
    <property type="term" value="P:axon guidance"/>
    <property type="evidence" value="ECO:0007669"/>
    <property type="project" value="TreeGrafter"/>
</dbReference>
<evidence type="ECO:0000256" key="6">
    <source>
        <dbReference type="ARBA" id="ARBA00022692"/>
    </source>
</evidence>
<dbReference type="FunFam" id="2.10.50.10:FF:000001">
    <property type="entry name" value="Ephrin type-A receptor 5"/>
    <property type="match status" value="1"/>
</dbReference>
<dbReference type="Pfam" id="PF00536">
    <property type="entry name" value="SAM_1"/>
    <property type="match status" value="1"/>
</dbReference>
<evidence type="ECO:0000256" key="4">
    <source>
        <dbReference type="ARBA" id="ARBA00022553"/>
    </source>
</evidence>
<dbReference type="GO" id="GO:0005886">
    <property type="term" value="C:plasma membrane"/>
    <property type="evidence" value="ECO:0007669"/>
    <property type="project" value="UniProtKB-SubCell"/>
</dbReference>
<dbReference type="CDD" id="cd00185">
    <property type="entry name" value="TNFRSF"/>
    <property type="match status" value="1"/>
</dbReference>
<evidence type="ECO:0000256" key="21">
    <source>
        <dbReference type="PROSITE-ProRule" id="PRU10141"/>
    </source>
</evidence>
<keyword evidence="20" id="KW-1015">Disulfide bond</keyword>
<dbReference type="InterPro" id="IPR011009">
    <property type="entry name" value="Kinase-like_dom_sf"/>
</dbReference>
<dbReference type="Pfam" id="PF01404">
    <property type="entry name" value="Ephrin_lbd"/>
    <property type="match status" value="1"/>
</dbReference>
<protein>
    <recommendedName>
        <fullName evidence="2">receptor protein-tyrosine kinase</fullName>
        <ecNumber evidence="2">2.7.10.1</ecNumber>
    </recommendedName>
</protein>
<dbReference type="Pfam" id="PF25599">
    <property type="entry name" value="Ephrin_CRD"/>
    <property type="match status" value="1"/>
</dbReference>
<evidence type="ECO:0000256" key="8">
    <source>
        <dbReference type="ARBA" id="ARBA00022737"/>
    </source>
</evidence>
<dbReference type="FunFam" id="1.10.510.10:FF:000019">
    <property type="entry name" value="Ephrin type-A receptor 5"/>
    <property type="match status" value="1"/>
</dbReference>
<dbReference type="PROSITE" id="PS00790">
    <property type="entry name" value="RECEPTOR_TYR_KIN_V_1"/>
    <property type="match status" value="1"/>
</dbReference>
<dbReference type="InterPro" id="IPR001090">
    <property type="entry name" value="Ephrin_rcpt_lig-bd_dom"/>
</dbReference>
<dbReference type="SMART" id="SM00454">
    <property type="entry name" value="SAM"/>
    <property type="match status" value="1"/>
</dbReference>
<dbReference type="InterPro" id="IPR008266">
    <property type="entry name" value="Tyr_kinase_AS"/>
</dbReference>
<evidence type="ECO:0000256" key="2">
    <source>
        <dbReference type="ARBA" id="ARBA00011902"/>
    </source>
</evidence>
<dbReference type="FunFam" id="1.10.150.50:FF:000001">
    <property type="entry name" value="Ephrin type-A receptor 5"/>
    <property type="match status" value="1"/>
</dbReference>
<dbReference type="SUPFAM" id="SSF49265">
    <property type="entry name" value="Fibronectin type III"/>
    <property type="match status" value="1"/>
</dbReference>
<dbReference type="InterPro" id="IPR013783">
    <property type="entry name" value="Ig-like_fold"/>
</dbReference>
<dbReference type="PROSITE" id="PS50105">
    <property type="entry name" value="SAM_DOMAIN"/>
    <property type="match status" value="1"/>
</dbReference>
<evidence type="ECO:0000256" key="3">
    <source>
        <dbReference type="ARBA" id="ARBA00022475"/>
    </source>
</evidence>
<dbReference type="SMART" id="SM01411">
    <property type="entry name" value="Ephrin_rec_like"/>
    <property type="match status" value="1"/>
</dbReference>
<feature type="domain" description="Fibronectin type-III" evidence="25">
    <location>
        <begin position="331"/>
        <end position="440"/>
    </location>
</feature>
<keyword evidence="5" id="KW-0808">Transferase</keyword>
<evidence type="ECO:0000259" key="24">
    <source>
        <dbReference type="PROSITE" id="PS50105"/>
    </source>
</evidence>
<dbReference type="GO" id="GO:0005524">
    <property type="term" value="F:ATP binding"/>
    <property type="evidence" value="ECO:0007669"/>
    <property type="project" value="UniProtKB-UniRule"/>
</dbReference>
<dbReference type="InterPro" id="IPR036116">
    <property type="entry name" value="FN3_sf"/>
</dbReference>
<keyword evidence="14" id="KW-0829">Tyrosine-protein kinase</keyword>
<dbReference type="Pfam" id="PF00041">
    <property type="entry name" value="fn3"/>
    <property type="match status" value="2"/>
</dbReference>
<dbReference type="SUPFAM" id="SSF49785">
    <property type="entry name" value="Galactose-binding domain-like"/>
    <property type="match status" value="1"/>
</dbReference>
<dbReference type="FunFam" id="2.60.120.260:FF:000001">
    <property type="entry name" value="Ephrin type-A receptor 7"/>
    <property type="match status" value="1"/>
</dbReference>
<feature type="domain" description="Fibronectin type-III" evidence="25">
    <location>
        <begin position="441"/>
        <end position="533"/>
    </location>
</feature>
<dbReference type="CDD" id="cd09488">
    <property type="entry name" value="SAM_EPH-R"/>
    <property type="match status" value="1"/>
</dbReference>
<evidence type="ECO:0000256" key="13">
    <source>
        <dbReference type="ARBA" id="ARBA00023136"/>
    </source>
</evidence>
<evidence type="ECO:0000256" key="14">
    <source>
        <dbReference type="ARBA" id="ARBA00023137"/>
    </source>
</evidence>
<keyword evidence="12" id="KW-1133">Transmembrane helix</keyword>
<dbReference type="PIRSF" id="PIRSF000666">
    <property type="entry name" value="TyrPK_ephrin_receptor"/>
    <property type="match status" value="1"/>
</dbReference>
<dbReference type="FunFam" id="2.60.40.10:FF:001388">
    <property type="entry name" value="ephrin type-A receptor 3-like"/>
    <property type="match status" value="1"/>
</dbReference>
<keyword evidence="3" id="KW-1003">Cell membrane</keyword>
<keyword evidence="15 27" id="KW-0675">Receptor</keyword>
<feature type="domain" description="Protein kinase" evidence="23">
    <location>
        <begin position="652"/>
        <end position="913"/>
    </location>
</feature>
<dbReference type="InterPro" id="IPR027936">
    <property type="entry name" value="Eph_TM"/>
</dbReference>
<dbReference type="InterPro" id="IPR008979">
    <property type="entry name" value="Galactose-bd-like_sf"/>
</dbReference>
<dbReference type="Pfam" id="PF14575">
    <property type="entry name" value="EphA2_TM"/>
    <property type="match status" value="1"/>
</dbReference>
<evidence type="ECO:0000256" key="7">
    <source>
        <dbReference type="ARBA" id="ARBA00022729"/>
    </source>
</evidence>
<dbReference type="EMBL" id="WKFB01000299">
    <property type="protein sequence ID" value="KAF6727629.1"/>
    <property type="molecule type" value="Genomic_DNA"/>
</dbReference>
<evidence type="ECO:0000256" key="17">
    <source>
        <dbReference type="ARBA" id="ARBA00051243"/>
    </source>
</evidence>
<dbReference type="CDD" id="cd00063">
    <property type="entry name" value="FN3"/>
    <property type="match status" value="2"/>
</dbReference>
<dbReference type="SUPFAM" id="SSF47769">
    <property type="entry name" value="SAM/Pointed domain"/>
    <property type="match status" value="1"/>
</dbReference>
<feature type="domain" description="SAM" evidence="24">
    <location>
        <begin position="937"/>
        <end position="1001"/>
    </location>
</feature>
<evidence type="ECO:0000256" key="1">
    <source>
        <dbReference type="ARBA" id="ARBA00004251"/>
    </source>
</evidence>
<keyword evidence="10" id="KW-0418">Kinase</keyword>